<organism evidence="2 3">
    <name type="scientific">Aspergillus pseudoustus</name>
    <dbReference type="NCBI Taxonomy" id="1810923"/>
    <lineage>
        <taxon>Eukaryota</taxon>
        <taxon>Fungi</taxon>
        <taxon>Dikarya</taxon>
        <taxon>Ascomycota</taxon>
        <taxon>Pezizomycotina</taxon>
        <taxon>Eurotiomycetes</taxon>
        <taxon>Eurotiomycetidae</taxon>
        <taxon>Eurotiales</taxon>
        <taxon>Aspergillaceae</taxon>
        <taxon>Aspergillus</taxon>
        <taxon>Aspergillus subgen. Nidulantes</taxon>
    </lineage>
</organism>
<sequence length="117" mass="12196">MQPMVSAAHQPQSHRAALGLSGAQYGRNTPPPQPQTSRMAPLPGPNSQQVGRSYTPPAILQPTPTGGMVYAPSGPGNTHPLQTRPSGPLSDAMPGPHGGASHHRQFPGQIPSQHPPR</sequence>
<evidence type="ECO:0000313" key="2">
    <source>
        <dbReference type="EMBL" id="KAL2846645.1"/>
    </source>
</evidence>
<dbReference type="Proteomes" id="UP001610446">
    <property type="component" value="Unassembled WGS sequence"/>
</dbReference>
<comment type="caution">
    <text evidence="2">The sequence shown here is derived from an EMBL/GenBank/DDBJ whole genome shotgun (WGS) entry which is preliminary data.</text>
</comment>
<feature type="region of interest" description="Disordered" evidence="1">
    <location>
        <begin position="1"/>
        <end position="117"/>
    </location>
</feature>
<dbReference type="EMBL" id="JBFXLU010000062">
    <property type="protein sequence ID" value="KAL2846645.1"/>
    <property type="molecule type" value="Genomic_DNA"/>
</dbReference>
<accession>A0ABR4K2U0</accession>
<reference evidence="2 3" key="1">
    <citation type="submission" date="2024-07" db="EMBL/GenBank/DDBJ databases">
        <title>Section-level genome sequencing and comparative genomics of Aspergillus sections Usti and Cavernicolus.</title>
        <authorList>
            <consortium name="Lawrence Berkeley National Laboratory"/>
            <person name="Nybo J.L."/>
            <person name="Vesth T.C."/>
            <person name="Theobald S."/>
            <person name="Frisvad J.C."/>
            <person name="Larsen T.O."/>
            <person name="Kjaerboelling I."/>
            <person name="Rothschild-Mancinelli K."/>
            <person name="Lyhne E.K."/>
            <person name="Kogle M.E."/>
            <person name="Barry K."/>
            <person name="Clum A."/>
            <person name="Na H."/>
            <person name="Ledsgaard L."/>
            <person name="Lin J."/>
            <person name="Lipzen A."/>
            <person name="Kuo A."/>
            <person name="Riley R."/>
            <person name="Mondo S."/>
            <person name="Labutti K."/>
            <person name="Haridas S."/>
            <person name="Pangalinan J."/>
            <person name="Salamov A.A."/>
            <person name="Simmons B.A."/>
            <person name="Magnuson J.K."/>
            <person name="Chen J."/>
            <person name="Drula E."/>
            <person name="Henrissat B."/>
            <person name="Wiebenga A."/>
            <person name="Lubbers R.J."/>
            <person name="Gomes A.C."/>
            <person name="Makela M.R."/>
            <person name="Stajich J."/>
            <person name="Grigoriev I.V."/>
            <person name="Mortensen U.H."/>
            <person name="De Vries R.P."/>
            <person name="Baker S.E."/>
            <person name="Andersen M.R."/>
        </authorList>
    </citation>
    <scope>NUCLEOTIDE SEQUENCE [LARGE SCALE GENOMIC DNA]</scope>
    <source>
        <strain evidence="2 3">CBS 123904</strain>
    </source>
</reference>
<feature type="compositionally biased region" description="Polar residues" evidence="1">
    <location>
        <begin position="75"/>
        <end position="85"/>
    </location>
</feature>
<keyword evidence="3" id="KW-1185">Reference proteome</keyword>
<name>A0ABR4K2U0_9EURO</name>
<proteinExistence type="predicted"/>
<evidence type="ECO:0000256" key="1">
    <source>
        <dbReference type="SAM" id="MobiDB-lite"/>
    </source>
</evidence>
<protein>
    <submittedName>
        <fullName evidence="2">Uncharacterized protein</fullName>
    </submittedName>
</protein>
<evidence type="ECO:0000313" key="3">
    <source>
        <dbReference type="Proteomes" id="UP001610446"/>
    </source>
</evidence>
<gene>
    <name evidence="2" type="ORF">BJY01DRAFT_213275</name>
</gene>